<dbReference type="Proteomes" id="UP001348369">
    <property type="component" value="Chromosome"/>
</dbReference>
<keyword evidence="2" id="KW-1185">Reference proteome</keyword>
<proteinExistence type="predicted"/>
<evidence type="ECO:0000313" key="2">
    <source>
        <dbReference type="Proteomes" id="UP001348369"/>
    </source>
</evidence>
<sequence>MISRAPLPPPPPPQEQGPWPDRAARLAERAQVMVELSRRGLSFGRLVALWLTGALAVVGWAAVGTAIQSFEGGGLGVMTGVVALGLAAVLLIPAAIAVGFWLSRGRVIRERLDAWARFAPEPVTDIRLGAHRRSVVWLLPSVLLCLVGVWVTGRAIVEAGSGGVTGRESATLGETAYALGLGVTLLVTGLLGLVPSVRHQCWSGRLMSSVPVRRGGGAHR</sequence>
<name>A0ACD4ZKD4_9ACTN</name>
<accession>A0ACD4ZKD4</accession>
<organism evidence="1 2">
    <name type="scientific">Streptomyces scopuliridis</name>
    <dbReference type="NCBI Taxonomy" id="452529"/>
    <lineage>
        <taxon>Bacteria</taxon>
        <taxon>Bacillati</taxon>
        <taxon>Actinomycetota</taxon>
        <taxon>Actinomycetes</taxon>
        <taxon>Kitasatosporales</taxon>
        <taxon>Streptomycetaceae</taxon>
        <taxon>Streptomyces</taxon>
    </lineage>
</organism>
<dbReference type="EMBL" id="CP109109">
    <property type="protein sequence ID" value="WSB98286.1"/>
    <property type="molecule type" value="Genomic_DNA"/>
</dbReference>
<evidence type="ECO:0000313" key="1">
    <source>
        <dbReference type="EMBL" id="WSB98286.1"/>
    </source>
</evidence>
<gene>
    <name evidence="1" type="ORF">OG835_15470</name>
</gene>
<protein>
    <submittedName>
        <fullName evidence="1">Uncharacterized protein</fullName>
    </submittedName>
</protein>
<reference evidence="1" key="1">
    <citation type="submission" date="2022-10" db="EMBL/GenBank/DDBJ databases">
        <title>The complete genomes of actinobacterial strains from the NBC collection.</title>
        <authorList>
            <person name="Joergensen T.S."/>
            <person name="Alvarez Arevalo M."/>
            <person name="Sterndorff E.B."/>
            <person name="Faurdal D."/>
            <person name="Vuksanovic O."/>
            <person name="Mourched A.-S."/>
            <person name="Charusanti P."/>
            <person name="Shaw S."/>
            <person name="Blin K."/>
            <person name="Weber T."/>
        </authorList>
    </citation>
    <scope>NUCLEOTIDE SEQUENCE</scope>
    <source>
        <strain evidence="1">NBC 01771</strain>
    </source>
</reference>